<dbReference type="EMBL" id="CP031417">
    <property type="protein sequence ID" value="AXK79653.1"/>
    <property type="molecule type" value="Genomic_DNA"/>
</dbReference>
<dbReference type="SUPFAM" id="SSF50044">
    <property type="entry name" value="SH3-domain"/>
    <property type="match status" value="1"/>
</dbReference>
<protein>
    <recommendedName>
        <fullName evidence="2">SH3b domain-containing protein</fullName>
    </recommendedName>
</protein>
<name>A0A345ZRV6_9HYPH</name>
<organism evidence="3 4">
    <name type="scientific">Pseudolabrys taiwanensis</name>
    <dbReference type="NCBI Taxonomy" id="331696"/>
    <lineage>
        <taxon>Bacteria</taxon>
        <taxon>Pseudomonadati</taxon>
        <taxon>Pseudomonadota</taxon>
        <taxon>Alphaproteobacteria</taxon>
        <taxon>Hyphomicrobiales</taxon>
        <taxon>Xanthobacteraceae</taxon>
        <taxon>Pseudolabrys</taxon>
    </lineage>
</organism>
<evidence type="ECO:0000256" key="1">
    <source>
        <dbReference type="SAM" id="SignalP"/>
    </source>
</evidence>
<evidence type="ECO:0000313" key="4">
    <source>
        <dbReference type="Proteomes" id="UP000254889"/>
    </source>
</evidence>
<evidence type="ECO:0000313" key="3">
    <source>
        <dbReference type="EMBL" id="AXK79653.1"/>
    </source>
</evidence>
<keyword evidence="4" id="KW-1185">Reference proteome</keyword>
<evidence type="ECO:0000259" key="2">
    <source>
        <dbReference type="Pfam" id="PF08239"/>
    </source>
</evidence>
<keyword evidence="1" id="KW-0732">Signal</keyword>
<dbReference type="AlphaFoldDB" id="A0A345ZRV6"/>
<dbReference type="InterPro" id="IPR003646">
    <property type="entry name" value="SH3-like_bac-type"/>
</dbReference>
<proteinExistence type="predicted"/>
<feature type="signal peptide" evidence="1">
    <location>
        <begin position="1"/>
        <end position="26"/>
    </location>
</feature>
<feature type="chain" id="PRO_5016574739" description="SH3b domain-containing protein" evidence="1">
    <location>
        <begin position="27"/>
        <end position="242"/>
    </location>
</feature>
<accession>A0A345ZRV6</accession>
<dbReference type="Proteomes" id="UP000254889">
    <property type="component" value="Chromosome"/>
</dbReference>
<reference evidence="3 4" key="1">
    <citation type="submission" date="2018-07" db="EMBL/GenBank/DDBJ databases">
        <authorList>
            <person name="Quirk P.G."/>
            <person name="Krulwich T.A."/>
        </authorList>
    </citation>
    <scope>NUCLEOTIDE SEQUENCE [LARGE SCALE GENOMIC DNA]</scope>
    <source>
        <strain evidence="3 4">CC-BB4</strain>
    </source>
</reference>
<dbReference type="KEGG" id="ptaw:DW352_03445"/>
<dbReference type="InterPro" id="IPR036028">
    <property type="entry name" value="SH3-like_dom_sf"/>
</dbReference>
<dbReference type="OrthoDB" id="8255729at2"/>
<gene>
    <name evidence="3" type="ORF">DW352_03445</name>
</gene>
<feature type="domain" description="SH3b" evidence="2">
    <location>
        <begin position="123"/>
        <end position="172"/>
    </location>
</feature>
<dbReference type="Gene3D" id="2.30.30.40">
    <property type="entry name" value="SH3 Domains"/>
    <property type="match status" value="1"/>
</dbReference>
<sequence length="242" mass="25713">MAAGGMCFRICAGLFALFLSVVPSAAQNVGDVMRLFGGMLQPAMREAARAEWQKLSQAELACIDQSLRRAGTSVGAAINAGVTPADERLSNIRLACAAALSEAVGDPGRVYVVANTTPPDAFLSLRSEPSTSYGYRVATMPNGTRLTVLRQRSDGWWLVRILATGQEGWALSRIGGKPFIECCVSPNQNGTANQTASQPSFDCTKARAPDEVAICSNPELAKLDTRRAFASSRSSRRGLNGL</sequence>
<dbReference type="Pfam" id="PF08239">
    <property type="entry name" value="SH3_3"/>
    <property type="match status" value="1"/>
</dbReference>